<dbReference type="GO" id="GO:0044695">
    <property type="term" value="C:Dsc E3 ubiquitin ligase complex"/>
    <property type="evidence" value="ECO:0007669"/>
    <property type="project" value="TreeGrafter"/>
</dbReference>
<organism evidence="24 25">
    <name type="scientific">Emydomyces testavorans</name>
    <dbReference type="NCBI Taxonomy" id="2070801"/>
    <lineage>
        <taxon>Eukaryota</taxon>
        <taxon>Fungi</taxon>
        <taxon>Dikarya</taxon>
        <taxon>Ascomycota</taxon>
        <taxon>Pezizomycotina</taxon>
        <taxon>Eurotiomycetes</taxon>
        <taxon>Eurotiomycetidae</taxon>
        <taxon>Onygenales</taxon>
        <taxon>Nannizziopsiaceae</taxon>
        <taxon>Emydomyces</taxon>
    </lineage>
</organism>
<evidence type="ECO:0000256" key="2">
    <source>
        <dbReference type="ARBA" id="ARBA00004127"/>
    </source>
</evidence>
<feature type="chain" id="PRO_5042194062" description="DSC E3 ubiquitin ligase complex subunit A" evidence="22">
    <location>
        <begin position="23"/>
        <end position="807"/>
    </location>
</feature>
<accession>A0AAF0DMR7</accession>
<evidence type="ECO:0000256" key="12">
    <source>
        <dbReference type="ARBA" id="ARBA00022989"/>
    </source>
</evidence>
<dbReference type="EMBL" id="CP120631">
    <property type="protein sequence ID" value="WEW61680.1"/>
    <property type="molecule type" value="Genomic_DNA"/>
</dbReference>
<dbReference type="InterPro" id="IPR050731">
    <property type="entry name" value="HRD1_E3_ubiq-ligases"/>
</dbReference>
<keyword evidence="7" id="KW-0479">Metal-binding</keyword>
<evidence type="ECO:0000256" key="18">
    <source>
        <dbReference type="ARBA" id="ARBA00082128"/>
    </source>
</evidence>
<dbReference type="FunFam" id="3.30.40.10:FF:000626">
    <property type="entry name" value="Transmembrane ubiquitin ligase 1"/>
    <property type="match status" value="1"/>
</dbReference>
<evidence type="ECO:0000256" key="1">
    <source>
        <dbReference type="ARBA" id="ARBA00000900"/>
    </source>
</evidence>
<keyword evidence="11" id="KW-0862">Zinc</keyword>
<keyword evidence="8 22" id="KW-0732">Signal</keyword>
<dbReference type="Proteomes" id="UP001219355">
    <property type="component" value="Chromosome 5"/>
</dbReference>
<dbReference type="SUPFAM" id="SSF57850">
    <property type="entry name" value="RING/U-box"/>
    <property type="match status" value="1"/>
</dbReference>
<dbReference type="InterPro" id="IPR001841">
    <property type="entry name" value="Znf_RING"/>
</dbReference>
<feature type="transmembrane region" description="Helical" evidence="21">
    <location>
        <begin position="611"/>
        <end position="631"/>
    </location>
</feature>
<proteinExistence type="predicted"/>
<dbReference type="InterPro" id="IPR024766">
    <property type="entry name" value="Znf_RING_H2"/>
</dbReference>
<feature type="transmembrane region" description="Helical" evidence="21">
    <location>
        <begin position="451"/>
        <end position="472"/>
    </location>
</feature>
<protein>
    <recommendedName>
        <fullName evidence="16">DSC E3 ubiquitin ligase complex subunit A</fullName>
        <ecNumber evidence="4">2.3.2.27</ecNumber>
    </recommendedName>
    <alternativeName>
        <fullName evidence="17">Defective for SREBP cleavage protein A</fullName>
    </alternativeName>
    <alternativeName>
        <fullName evidence="18">RING-type E3 ubiquitin transferase dscA</fullName>
    </alternativeName>
</protein>
<evidence type="ECO:0000256" key="4">
    <source>
        <dbReference type="ARBA" id="ARBA00012483"/>
    </source>
</evidence>
<evidence type="ECO:0000256" key="6">
    <source>
        <dbReference type="ARBA" id="ARBA00022692"/>
    </source>
</evidence>
<evidence type="ECO:0000256" key="14">
    <source>
        <dbReference type="ARBA" id="ARBA00056116"/>
    </source>
</evidence>
<name>A0AAF0DMR7_9EURO</name>
<dbReference type="GO" id="GO:0012505">
    <property type="term" value="C:endomembrane system"/>
    <property type="evidence" value="ECO:0007669"/>
    <property type="project" value="UniProtKB-SubCell"/>
</dbReference>
<feature type="transmembrane region" description="Helical" evidence="21">
    <location>
        <begin position="581"/>
        <end position="599"/>
    </location>
</feature>
<dbReference type="Pfam" id="PF12678">
    <property type="entry name" value="zf-rbx1"/>
    <property type="match status" value="1"/>
</dbReference>
<evidence type="ECO:0000256" key="3">
    <source>
        <dbReference type="ARBA" id="ARBA00004906"/>
    </source>
</evidence>
<dbReference type="Pfam" id="PF11145">
    <property type="entry name" value="DUF2921"/>
    <property type="match status" value="2"/>
</dbReference>
<keyword evidence="9 19" id="KW-0863">Zinc-finger</keyword>
<sequence>MDSRRAFIFFLLLFFLFTPPDSQPLSPVSKEELQKQIAEEQRTLSLLNSSRYGDFDSQNNRWLPLAGLTEADGYAWDSLPMVQNKARGQLQSILRTSGISVPGLPLAQPNALTHDFNLTSLSLPVYRNVTGTIRGDWVRWREPKLANRPSLNFTHIAAKNDYFAREFGHNITADNGRLLFDFDEVVEDAEAMDVNGVPVREIYGHMKVETNASSGENWAISLFGMHFPATGAIVLTTASEKFDGLSALPYFSLSKDSFEVSRQFLNNTFSNALKEEQSQQAHYSPWTSITYGPETLTLPAPNCEFIVYLHQHPVRIGKEIVKESEIHAIENELRFPKGNPIPEPPLIVMSATIFSPDCGFVLESKEPPVYAPQDNLYLSGLKREEDTKYAKRFIVIVAGIFALQINLLMRQMKASSTPSTQSRISFYTIAMMSMGDALLLSFAVVQLWSEATFLLLTATSFLAFFSISFLGMKFQIEIWTVQEPERRDNEARPTPAQSSSMQPPSTLPAPATASLPRDTGATPIILPPDQDSPTNGTTQTQTINEAGISAGAMYTRYYFTLFSLFFLSSWVAFWPARLANLYARTLIFIYLSFWIPQIYRNIMRNCRKALRWEFVIGESTLRVFPYVYFYLFPRNALMMTLSSVEVFVFVSWVWIQNWVLVSQDVLGPRYFVPKAWVPPAYDYHPILRDTSASGSGEDLEPGDTLPTSSLRAEQRDISERSRDGDKQGSRDRKKKLFDCAICMQDIEVPVLSTPGTGASVAESATHIFGRRAYMITPCRHIFHSSCLETWMRLRLQCPICRESIPPI</sequence>
<feature type="domain" description="RING-type" evidence="23">
    <location>
        <begin position="739"/>
        <end position="801"/>
    </location>
</feature>
<evidence type="ECO:0000256" key="13">
    <source>
        <dbReference type="ARBA" id="ARBA00023136"/>
    </source>
</evidence>
<feature type="region of interest" description="Disordered" evidence="20">
    <location>
        <begin position="692"/>
        <end position="731"/>
    </location>
</feature>
<dbReference type="PROSITE" id="PS50089">
    <property type="entry name" value="ZF_RING_2"/>
    <property type="match status" value="1"/>
</dbReference>
<dbReference type="SMART" id="SM00184">
    <property type="entry name" value="RING"/>
    <property type="match status" value="1"/>
</dbReference>
<evidence type="ECO:0000313" key="25">
    <source>
        <dbReference type="Proteomes" id="UP001219355"/>
    </source>
</evidence>
<keyword evidence="13 21" id="KW-0472">Membrane</keyword>
<evidence type="ECO:0000256" key="19">
    <source>
        <dbReference type="PROSITE-ProRule" id="PRU00175"/>
    </source>
</evidence>
<comment type="function">
    <text evidence="14">Catalytic component of the DSC E3 ubiquitin ligase complex which is required for the srbA transcriptional activator proteolytic cleavage to release the soluble transcription factor from the membrane in low oxygen or sterol conditions. Required for growth during hypoxia and triazole drug susceptibility, as well as for virulence in a murine model of invasive pulmonary aspergillosis (IPA).</text>
</comment>
<keyword evidence="6 21" id="KW-0812">Transmembrane</keyword>
<feature type="transmembrane region" description="Helical" evidence="21">
    <location>
        <begin position="393"/>
        <end position="412"/>
    </location>
</feature>
<dbReference type="EC" id="2.3.2.27" evidence="4"/>
<evidence type="ECO:0000256" key="17">
    <source>
        <dbReference type="ARBA" id="ARBA00077885"/>
    </source>
</evidence>
<evidence type="ECO:0000256" key="11">
    <source>
        <dbReference type="ARBA" id="ARBA00022833"/>
    </source>
</evidence>
<evidence type="ECO:0000256" key="20">
    <source>
        <dbReference type="SAM" id="MobiDB-lite"/>
    </source>
</evidence>
<evidence type="ECO:0000259" key="23">
    <source>
        <dbReference type="PROSITE" id="PS50089"/>
    </source>
</evidence>
<evidence type="ECO:0000256" key="7">
    <source>
        <dbReference type="ARBA" id="ARBA00022723"/>
    </source>
</evidence>
<feature type="compositionally biased region" description="Basic and acidic residues" evidence="20">
    <location>
        <begin position="712"/>
        <end position="730"/>
    </location>
</feature>
<dbReference type="InterPro" id="IPR013083">
    <property type="entry name" value="Znf_RING/FYVE/PHD"/>
</dbReference>
<evidence type="ECO:0000256" key="8">
    <source>
        <dbReference type="ARBA" id="ARBA00022729"/>
    </source>
</evidence>
<comment type="subcellular location">
    <subcellularLocation>
        <location evidence="2">Endomembrane system</location>
        <topology evidence="2">Multi-pass membrane protein</topology>
    </subcellularLocation>
</comment>
<feature type="region of interest" description="Disordered" evidence="20">
    <location>
        <begin position="485"/>
        <end position="513"/>
    </location>
</feature>
<comment type="catalytic activity">
    <reaction evidence="1">
        <text>S-ubiquitinyl-[E2 ubiquitin-conjugating enzyme]-L-cysteine + [acceptor protein]-L-lysine = [E2 ubiquitin-conjugating enzyme]-L-cysteine + N(6)-ubiquitinyl-[acceptor protein]-L-lysine.</text>
        <dbReference type="EC" id="2.3.2.27"/>
    </reaction>
</comment>
<keyword evidence="12 21" id="KW-1133">Transmembrane helix</keyword>
<evidence type="ECO:0000256" key="5">
    <source>
        <dbReference type="ARBA" id="ARBA00022679"/>
    </source>
</evidence>
<dbReference type="GO" id="GO:0061630">
    <property type="term" value="F:ubiquitin protein ligase activity"/>
    <property type="evidence" value="ECO:0007669"/>
    <property type="project" value="UniProtKB-EC"/>
</dbReference>
<evidence type="ECO:0000313" key="24">
    <source>
        <dbReference type="EMBL" id="WEW61680.1"/>
    </source>
</evidence>
<evidence type="ECO:0000256" key="10">
    <source>
        <dbReference type="ARBA" id="ARBA00022786"/>
    </source>
</evidence>
<feature type="transmembrane region" description="Helical" evidence="21">
    <location>
        <begin position="424"/>
        <end position="445"/>
    </location>
</feature>
<dbReference type="AlphaFoldDB" id="A0AAF0DMR7"/>
<evidence type="ECO:0000256" key="16">
    <source>
        <dbReference type="ARBA" id="ARBA00071072"/>
    </source>
</evidence>
<keyword evidence="5" id="KW-0808">Transferase</keyword>
<dbReference type="GO" id="GO:0008270">
    <property type="term" value="F:zinc ion binding"/>
    <property type="evidence" value="ECO:0007669"/>
    <property type="project" value="UniProtKB-KW"/>
</dbReference>
<comment type="pathway">
    <text evidence="3">Protein modification; protein ubiquitination.</text>
</comment>
<dbReference type="PANTHER" id="PTHR22763:SF162">
    <property type="entry name" value="TRANSMEMBRANE E3 UBIQUITIN-PROTEIN LIGASE 1"/>
    <property type="match status" value="1"/>
</dbReference>
<dbReference type="GO" id="GO:0043161">
    <property type="term" value="P:proteasome-mediated ubiquitin-dependent protein catabolic process"/>
    <property type="evidence" value="ECO:0007669"/>
    <property type="project" value="TreeGrafter"/>
</dbReference>
<dbReference type="InterPro" id="IPR021319">
    <property type="entry name" value="DUF2921"/>
</dbReference>
<dbReference type="PANTHER" id="PTHR22763">
    <property type="entry name" value="RING ZINC FINGER PROTEIN"/>
    <property type="match status" value="1"/>
</dbReference>
<keyword evidence="25" id="KW-1185">Reference proteome</keyword>
<keyword evidence="10" id="KW-0833">Ubl conjugation pathway</keyword>
<dbReference type="Gene3D" id="3.30.40.10">
    <property type="entry name" value="Zinc/RING finger domain, C3HC4 (zinc finger)"/>
    <property type="match status" value="1"/>
</dbReference>
<comment type="subunit">
    <text evidence="15">Component of the DSC E3 ubiquitin ligase complex composed of dscA, dscB, dscC and dscD.</text>
</comment>
<evidence type="ECO:0000256" key="9">
    <source>
        <dbReference type="ARBA" id="ARBA00022771"/>
    </source>
</evidence>
<feature type="signal peptide" evidence="22">
    <location>
        <begin position="1"/>
        <end position="22"/>
    </location>
</feature>
<evidence type="ECO:0000256" key="21">
    <source>
        <dbReference type="SAM" id="Phobius"/>
    </source>
</evidence>
<gene>
    <name evidence="24" type="ORF">PRK78_007172</name>
</gene>
<evidence type="ECO:0000256" key="15">
    <source>
        <dbReference type="ARBA" id="ARBA00063126"/>
    </source>
</evidence>
<reference evidence="24" key="1">
    <citation type="submission" date="2023-03" db="EMBL/GenBank/DDBJ databases">
        <title>Emydomyces testavorans Genome Sequence.</title>
        <authorList>
            <person name="Hoyer L."/>
        </authorList>
    </citation>
    <scope>NUCLEOTIDE SEQUENCE</scope>
    <source>
        <strain evidence="24">16-2883</strain>
    </source>
</reference>
<evidence type="ECO:0000256" key="22">
    <source>
        <dbReference type="SAM" id="SignalP"/>
    </source>
</evidence>
<feature type="transmembrane region" description="Helical" evidence="21">
    <location>
        <begin position="557"/>
        <end position="575"/>
    </location>
</feature>